<evidence type="ECO:0000313" key="3">
    <source>
        <dbReference type="Proteomes" id="UP001152747"/>
    </source>
</evidence>
<comment type="caution">
    <text evidence="2">The sequence shown here is derived from an EMBL/GenBank/DDBJ whole genome shotgun (WGS) entry which is preliminary data.</text>
</comment>
<dbReference type="AlphaFoldDB" id="A0A9P1IQR3"/>
<name>A0A9P1IQR3_9PELO</name>
<dbReference type="OrthoDB" id="5804567at2759"/>
<sequence>MFVFLLLIFCFSDVSAQQQRFLNISSRYPYICGSDPYRFYSEFPCYLYPICINGGFQLNVGCSQDYQCTPYSVDAVCVNQCCCTVPKFVGSVQTTTTRRFFDNLSAQSNSLMIIFLAIIFNRVQ</sequence>
<keyword evidence="1" id="KW-0732">Signal</keyword>
<reference evidence="2" key="1">
    <citation type="submission" date="2022-11" db="EMBL/GenBank/DDBJ databases">
        <authorList>
            <person name="Kikuchi T."/>
        </authorList>
    </citation>
    <scope>NUCLEOTIDE SEQUENCE</scope>
    <source>
        <strain evidence="2">PS1010</strain>
    </source>
</reference>
<feature type="signal peptide" evidence="1">
    <location>
        <begin position="1"/>
        <end position="16"/>
    </location>
</feature>
<gene>
    <name evidence="2" type="ORF">CAMP_LOCUS12114</name>
</gene>
<organism evidence="2 3">
    <name type="scientific">Caenorhabditis angaria</name>
    <dbReference type="NCBI Taxonomy" id="860376"/>
    <lineage>
        <taxon>Eukaryota</taxon>
        <taxon>Metazoa</taxon>
        <taxon>Ecdysozoa</taxon>
        <taxon>Nematoda</taxon>
        <taxon>Chromadorea</taxon>
        <taxon>Rhabditida</taxon>
        <taxon>Rhabditina</taxon>
        <taxon>Rhabditomorpha</taxon>
        <taxon>Rhabditoidea</taxon>
        <taxon>Rhabditidae</taxon>
        <taxon>Peloderinae</taxon>
        <taxon>Caenorhabditis</taxon>
    </lineage>
</organism>
<keyword evidence="3" id="KW-1185">Reference proteome</keyword>
<evidence type="ECO:0000256" key="1">
    <source>
        <dbReference type="SAM" id="SignalP"/>
    </source>
</evidence>
<dbReference type="PANTHER" id="PTHR34150:SF3">
    <property type="entry name" value="CC DOMAIN-CONTAINING PROTEIN"/>
    <property type="match status" value="1"/>
</dbReference>
<accession>A0A9P1IQR3</accession>
<evidence type="ECO:0000313" key="2">
    <source>
        <dbReference type="EMBL" id="CAI5449477.1"/>
    </source>
</evidence>
<evidence type="ECO:0008006" key="4">
    <source>
        <dbReference type="Google" id="ProtNLM"/>
    </source>
</evidence>
<feature type="chain" id="PRO_5040454017" description="Chitin-binding type-2 domain-containing protein" evidence="1">
    <location>
        <begin position="17"/>
        <end position="124"/>
    </location>
</feature>
<protein>
    <recommendedName>
        <fullName evidence="4">Chitin-binding type-2 domain-containing protein</fullName>
    </recommendedName>
</protein>
<proteinExistence type="predicted"/>
<dbReference type="EMBL" id="CANHGI010000004">
    <property type="protein sequence ID" value="CAI5449477.1"/>
    <property type="molecule type" value="Genomic_DNA"/>
</dbReference>
<dbReference type="Proteomes" id="UP001152747">
    <property type="component" value="Unassembled WGS sequence"/>
</dbReference>
<dbReference type="PANTHER" id="PTHR34150">
    <property type="entry name" value="PROTEIN CBG08832-RELATED"/>
    <property type="match status" value="1"/>
</dbReference>